<evidence type="ECO:0000313" key="1">
    <source>
        <dbReference type="Proteomes" id="UP000095286"/>
    </source>
</evidence>
<sequence length="391" mass="43800">MLGSTISTNLINSQTSTTGLSSFACQIPVICGKELLELIDFVVILDCRSDEVVNNTFINGAHLIRLPSVFMRRLNNGSIAPHSICSVLKDAAESRVVVVPDSLSDDSVAVKVMTNLINNKFEVCYLGDNVQSVLYHYPQLSSAQNHDNFERVSTGNNKGSSKFVGNLNLSALKGRDDVSSDERRLLELHETYKYYPAACFPVQVLHHLYLGNAETAANKELLDRHNIRYIINVTKDLRNVFEREPDFHYYNIPVDDTHSQNLKTEFYQAFQFINQAQAEGYNVLVHCLAGISRSVTICLAYIMYSRHMYLEDAFDLLFKQNGAIAPNFHFMGQLTEFEKELFGDIQKTPQRLMNMIGSNEHGISQTPSSSCSTNSAHSAVSNVSSSSMNER</sequence>
<protein>
    <submittedName>
        <fullName evidence="2">Protein-tyrosine-phosphatase</fullName>
    </submittedName>
</protein>
<dbReference type="Proteomes" id="UP000095286">
    <property type="component" value="Unplaced"/>
</dbReference>
<dbReference type="WBParaSite" id="RSKR_0000836600.1">
    <property type="protein sequence ID" value="RSKR_0000836600.1"/>
    <property type="gene ID" value="RSKR_0000836600"/>
</dbReference>
<accession>A0AC35U7C9</accession>
<name>A0AC35U7C9_9BILA</name>
<proteinExistence type="predicted"/>
<organism evidence="1 2">
    <name type="scientific">Rhabditophanes sp. KR3021</name>
    <dbReference type="NCBI Taxonomy" id="114890"/>
    <lineage>
        <taxon>Eukaryota</taxon>
        <taxon>Metazoa</taxon>
        <taxon>Ecdysozoa</taxon>
        <taxon>Nematoda</taxon>
        <taxon>Chromadorea</taxon>
        <taxon>Rhabditida</taxon>
        <taxon>Tylenchina</taxon>
        <taxon>Panagrolaimomorpha</taxon>
        <taxon>Strongyloidoidea</taxon>
        <taxon>Alloionematidae</taxon>
        <taxon>Rhabditophanes</taxon>
    </lineage>
</organism>
<reference evidence="2" key="1">
    <citation type="submission" date="2016-11" db="UniProtKB">
        <authorList>
            <consortium name="WormBaseParasite"/>
        </authorList>
    </citation>
    <scope>IDENTIFICATION</scope>
    <source>
        <strain evidence="2">KR3021</strain>
    </source>
</reference>
<evidence type="ECO:0000313" key="2">
    <source>
        <dbReference type="WBParaSite" id="RSKR_0000836600.1"/>
    </source>
</evidence>